<organism evidence="2 3">
    <name type="scientific">Candidatus Wolfebacteria bacterium CG_4_10_14_0_8_um_filter_37_11</name>
    <dbReference type="NCBI Taxonomy" id="1975062"/>
    <lineage>
        <taxon>Bacteria</taxon>
        <taxon>Candidatus Wolfeibacteriota</taxon>
    </lineage>
</organism>
<dbReference type="AlphaFoldDB" id="A0A2M7Q8A8"/>
<name>A0A2M7Q8A8_9BACT</name>
<feature type="transmembrane region" description="Helical" evidence="1">
    <location>
        <begin position="35"/>
        <end position="56"/>
    </location>
</feature>
<dbReference type="EMBL" id="PFKZ01000015">
    <property type="protein sequence ID" value="PIY59687.1"/>
    <property type="molecule type" value="Genomic_DNA"/>
</dbReference>
<feature type="transmembrane region" description="Helical" evidence="1">
    <location>
        <begin position="89"/>
        <end position="107"/>
    </location>
</feature>
<evidence type="ECO:0000256" key="1">
    <source>
        <dbReference type="SAM" id="Phobius"/>
    </source>
</evidence>
<keyword evidence="1" id="KW-0472">Membrane</keyword>
<sequence>MTIISLVILVITLGAQILFLRFFRFNLRNTNLLRIYEYIFYFSIFAVFSLLIYYSYQQYIAWASVEPSKFLLPPYQSIDYFIKYIGARFFTPYLISLISALVFFYVAQILNKKYEERFFDSEELWLGALAIFLIGWPGAFFYFIGLIIFYFLLSTFYFLLHGKNHRLSLYYLWLPLAIFVILINKWLIELGLWKLLKI</sequence>
<evidence type="ECO:0000313" key="2">
    <source>
        <dbReference type="EMBL" id="PIY59687.1"/>
    </source>
</evidence>
<feature type="transmembrane region" description="Helical" evidence="1">
    <location>
        <begin position="128"/>
        <end position="158"/>
    </location>
</feature>
<feature type="transmembrane region" description="Helical" evidence="1">
    <location>
        <begin position="170"/>
        <end position="188"/>
    </location>
</feature>
<dbReference type="Proteomes" id="UP000230363">
    <property type="component" value="Unassembled WGS sequence"/>
</dbReference>
<keyword evidence="1" id="KW-0812">Transmembrane</keyword>
<gene>
    <name evidence="2" type="ORF">COY96_00455</name>
</gene>
<comment type="caution">
    <text evidence="2">The sequence shown here is derived from an EMBL/GenBank/DDBJ whole genome shotgun (WGS) entry which is preliminary data.</text>
</comment>
<feature type="transmembrane region" description="Helical" evidence="1">
    <location>
        <begin position="6"/>
        <end position="23"/>
    </location>
</feature>
<proteinExistence type="predicted"/>
<keyword evidence="1" id="KW-1133">Transmembrane helix</keyword>
<reference evidence="3" key="1">
    <citation type="submission" date="2017-09" db="EMBL/GenBank/DDBJ databases">
        <title>Depth-based differentiation of microbial function through sediment-hosted aquifers and enrichment of novel symbionts in the deep terrestrial subsurface.</title>
        <authorList>
            <person name="Probst A.J."/>
            <person name="Ladd B."/>
            <person name="Jarett J.K."/>
            <person name="Geller-Mcgrath D.E."/>
            <person name="Sieber C.M.K."/>
            <person name="Emerson J.B."/>
            <person name="Anantharaman K."/>
            <person name="Thomas B.C."/>
            <person name="Malmstrom R."/>
            <person name="Stieglmeier M."/>
            <person name="Klingl A."/>
            <person name="Woyke T."/>
            <person name="Ryan C.M."/>
            <person name="Banfield J.F."/>
        </authorList>
    </citation>
    <scope>NUCLEOTIDE SEQUENCE [LARGE SCALE GENOMIC DNA]</scope>
</reference>
<accession>A0A2M7Q8A8</accession>
<evidence type="ECO:0000313" key="3">
    <source>
        <dbReference type="Proteomes" id="UP000230363"/>
    </source>
</evidence>
<protein>
    <submittedName>
        <fullName evidence="2">Uncharacterized protein</fullName>
    </submittedName>
</protein>